<feature type="non-terminal residue" evidence="1">
    <location>
        <position position="1"/>
    </location>
</feature>
<dbReference type="AlphaFoldDB" id="A0A4V5PAS9"/>
<name>A0A4V5PAS9_MONMO</name>
<accession>A0A4V5PAS9</accession>
<evidence type="ECO:0000313" key="1">
    <source>
        <dbReference type="EMBL" id="TKC52320.1"/>
    </source>
</evidence>
<dbReference type="EMBL" id="RWIC01000034">
    <property type="protein sequence ID" value="TKC52320.1"/>
    <property type="molecule type" value="Genomic_DNA"/>
</dbReference>
<reference evidence="2" key="1">
    <citation type="journal article" date="2019" name="IScience">
        <title>Narwhal Genome Reveals Long-Term Low Genetic Diversity despite Current Large Abundance Size.</title>
        <authorList>
            <person name="Westbury M.V."/>
            <person name="Petersen B."/>
            <person name="Garde E."/>
            <person name="Heide-Jorgensen M.P."/>
            <person name="Lorenzen E.D."/>
        </authorList>
    </citation>
    <scope>NUCLEOTIDE SEQUENCE [LARGE SCALE GENOMIC DNA]</scope>
</reference>
<comment type="caution">
    <text evidence="1">The sequence shown here is derived from an EMBL/GenBank/DDBJ whole genome shotgun (WGS) entry which is preliminary data.</text>
</comment>
<organism evidence="1 2">
    <name type="scientific">Monodon monoceros</name>
    <name type="common">Narwhal</name>
    <name type="synonym">Ceratodon monodon</name>
    <dbReference type="NCBI Taxonomy" id="40151"/>
    <lineage>
        <taxon>Eukaryota</taxon>
        <taxon>Metazoa</taxon>
        <taxon>Chordata</taxon>
        <taxon>Craniata</taxon>
        <taxon>Vertebrata</taxon>
        <taxon>Euteleostomi</taxon>
        <taxon>Mammalia</taxon>
        <taxon>Eutheria</taxon>
        <taxon>Laurasiatheria</taxon>
        <taxon>Artiodactyla</taxon>
        <taxon>Whippomorpha</taxon>
        <taxon>Cetacea</taxon>
        <taxon>Odontoceti</taxon>
        <taxon>Monodontidae</taxon>
        <taxon>Monodon</taxon>
    </lineage>
</organism>
<dbReference type="Proteomes" id="UP000308365">
    <property type="component" value="Unassembled WGS sequence"/>
</dbReference>
<gene>
    <name evidence="1" type="ORF">EI555_000683</name>
</gene>
<proteinExistence type="predicted"/>
<evidence type="ECO:0000313" key="2">
    <source>
        <dbReference type="Proteomes" id="UP000308365"/>
    </source>
</evidence>
<sequence length="110" mass="12332">GEGWWISLLCYPVPTQWLVQWSYLCTGAKGHVLCLDAQIQLFWTDGSHVTFQKHRHYKAKHYLLKGNVKPAGNTIVPTSSSLCASNANTHTKPRTSNYITFSNTANRNPG</sequence>
<protein>
    <submittedName>
        <fullName evidence="1">Uncharacterized protein</fullName>
    </submittedName>
</protein>